<accession>A0A4W5RAI2</accession>
<dbReference type="Proteomes" id="UP000314982">
    <property type="component" value="Unassembled WGS sequence"/>
</dbReference>
<evidence type="ECO:0000256" key="2">
    <source>
        <dbReference type="SAM" id="MobiDB-lite"/>
    </source>
</evidence>
<evidence type="ECO:0000256" key="1">
    <source>
        <dbReference type="SAM" id="Coils"/>
    </source>
</evidence>
<evidence type="ECO:0000313" key="3">
    <source>
        <dbReference type="Ensembl" id="ENSHHUP00000086951.1"/>
    </source>
</evidence>
<protein>
    <submittedName>
        <fullName evidence="3">Uncharacterized protein</fullName>
    </submittedName>
</protein>
<dbReference type="AlphaFoldDB" id="A0A4W5RAI2"/>
<name>A0A4W5RAI2_9TELE</name>
<dbReference type="Ensembl" id="ENSHHUT00000089669.1">
    <property type="protein sequence ID" value="ENSHHUP00000086951.1"/>
    <property type="gene ID" value="ENSHHUG00000050312.1"/>
</dbReference>
<feature type="compositionally biased region" description="Polar residues" evidence="2">
    <location>
        <begin position="75"/>
        <end position="88"/>
    </location>
</feature>
<reference evidence="3" key="3">
    <citation type="submission" date="2025-09" db="UniProtKB">
        <authorList>
            <consortium name="Ensembl"/>
        </authorList>
    </citation>
    <scope>IDENTIFICATION</scope>
</reference>
<dbReference type="GeneTree" id="ENSGT00390000008591"/>
<reference evidence="4" key="1">
    <citation type="submission" date="2018-06" db="EMBL/GenBank/DDBJ databases">
        <title>Genome assembly of Danube salmon.</title>
        <authorList>
            <person name="Macqueen D.J."/>
            <person name="Gundappa M.K."/>
        </authorList>
    </citation>
    <scope>NUCLEOTIDE SEQUENCE [LARGE SCALE GENOMIC DNA]</scope>
</reference>
<proteinExistence type="predicted"/>
<evidence type="ECO:0000313" key="4">
    <source>
        <dbReference type="Proteomes" id="UP000314982"/>
    </source>
</evidence>
<keyword evidence="4" id="KW-1185">Reference proteome</keyword>
<dbReference type="STRING" id="62062.ENSHHUP00000086951"/>
<feature type="region of interest" description="Disordered" evidence="2">
    <location>
        <begin position="54"/>
        <end position="109"/>
    </location>
</feature>
<reference evidence="3" key="2">
    <citation type="submission" date="2025-08" db="UniProtKB">
        <authorList>
            <consortium name="Ensembl"/>
        </authorList>
    </citation>
    <scope>IDENTIFICATION</scope>
</reference>
<sequence length="138" mass="15477">MENMQNLLEFKLEEVQYLENQLENQNQRYYELETFTKSLLAAIRTNNLDRQQELLASLPQPADQDWDMSPEGGDNSISITTHSASNHESPLAGSNDETPLVNPNKDLPLVTINEDGSLIAELNESSVSEELETETGPE</sequence>
<organism evidence="3 4">
    <name type="scientific">Hucho hucho</name>
    <name type="common">huchen</name>
    <dbReference type="NCBI Taxonomy" id="62062"/>
    <lineage>
        <taxon>Eukaryota</taxon>
        <taxon>Metazoa</taxon>
        <taxon>Chordata</taxon>
        <taxon>Craniata</taxon>
        <taxon>Vertebrata</taxon>
        <taxon>Euteleostomi</taxon>
        <taxon>Actinopterygii</taxon>
        <taxon>Neopterygii</taxon>
        <taxon>Teleostei</taxon>
        <taxon>Protacanthopterygii</taxon>
        <taxon>Salmoniformes</taxon>
        <taxon>Salmonidae</taxon>
        <taxon>Salmoninae</taxon>
        <taxon>Hucho</taxon>
    </lineage>
</organism>
<keyword evidence="1" id="KW-0175">Coiled coil</keyword>
<feature type="coiled-coil region" evidence="1">
    <location>
        <begin position="1"/>
        <end position="28"/>
    </location>
</feature>